<accession>A0A5C3QTJ6</accession>
<dbReference type="Proteomes" id="UP000305067">
    <property type="component" value="Unassembled WGS sequence"/>
</dbReference>
<feature type="region of interest" description="Disordered" evidence="1">
    <location>
        <begin position="210"/>
        <end position="246"/>
    </location>
</feature>
<dbReference type="EMBL" id="ML178819">
    <property type="protein sequence ID" value="TFL03861.1"/>
    <property type="molecule type" value="Genomic_DNA"/>
</dbReference>
<name>A0A5C3QTJ6_9AGAR</name>
<dbReference type="Gene3D" id="3.40.50.150">
    <property type="entry name" value="Vaccinia Virus protein VP39"/>
    <property type="match status" value="1"/>
</dbReference>
<evidence type="ECO:0000256" key="1">
    <source>
        <dbReference type="SAM" id="MobiDB-lite"/>
    </source>
</evidence>
<evidence type="ECO:0008006" key="4">
    <source>
        <dbReference type="Google" id="ProtNLM"/>
    </source>
</evidence>
<dbReference type="InterPro" id="IPR029063">
    <property type="entry name" value="SAM-dependent_MTases_sf"/>
</dbReference>
<sequence length="272" mass="29645">MSTTTSLTQSSSLIEANQTHFNGMAAANVNKRPDVVEMNRRVADQVRKMYGRFDPSTTEALDFACGTGQSAVEEPCSLLRRLSRGFDARAVVKELTGAPDELGGRKFDVIVCSMAYHHLFSISLATRALLTHLRPSGTLLIIDIHQLPTASLAATEMKTIDSVNQDYLHGFTEEEIRRLFVDEMGLGEFRREVFAHAFICGDRTFVFPEGEGEEADRRARGEAEKKGMEGVGGHGHGHGHGLGHGLEHTNGGAKVEFFIAMGTIGSRPDATV</sequence>
<protein>
    <recommendedName>
        <fullName evidence="4">S-adenosyl-L-methionine-dependent methyltransferase</fullName>
    </recommendedName>
</protein>
<dbReference type="SUPFAM" id="SSF53335">
    <property type="entry name" value="S-adenosyl-L-methionine-dependent methyltransferases"/>
    <property type="match status" value="1"/>
</dbReference>
<proteinExistence type="predicted"/>
<dbReference type="STRING" id="1884261.A0A5C3QTJ6"/>
<organism evidence="2 3">
    <name type="scientific">Pterulicium gracile</name>
    <dbReference type="NCBI Taxonomy" id="1884261"/>
    <lineage>
        <taxon>Eukaryota</taxon>
        <taxon>Fungi</taxon>
        <taxon>Dikarya</taxon>
        <taxon>Basidiomycota</taxon>
        <taxon>Agaricomycotina</taxon>
        <taxon>Agaricomycetes</taxon>
        <taxon>Agaricomycetidae</taxon>
        <taxon>Agaricales</taxon>
        <taxon>Pleurotineae</taxon>
        <taxon>Pterulaceae</taxon>
        <taxon>Pterulicium</taxon>
    </lineage>
</organism>
<gene>
    <name evidence="2" type="ORF">BDV98DRAFT_602373</name>
</gene>
<dbReference type="OrthoDB" id="3647at2759"/>
<keyword evidence="3" id="KW-1185">Reference proteome</keyword>
<feature type="compositionally biased region" description="Basic and acidic residues" evidence="1">
    <location>
        <begin position="215"/>
        <end position="228"/>
    </location>
</feature>
<evidence type="ECO:0000313" key="2">
    <source>
        <dbReference type="EMBL" id="TFL03861.1"/>
    </source>
</evidence>
<dbReference type="Pfam" id="PF13489">
    <property type="entry name" value="Methyltransf_23"/>
    <property type="match status" value="1"/>
</dbReference>
<dbReference type="AlphaFoldDB" id="A0A5C3QTJ6"/>
<evidence type="ECO:0000313" key="3">
    <source>
        <dbReference type="Proteomes" id="UP000305067"/>
    </source>
</evidence>
<reference evidence="2 3" key="1">
    <citation type="journal article" date="2019" name="Nat. Ecol. Evol.">
        <title>Megaphylogeny resolves global patterns of mushroom evolution.</title>
        <authorList>
            <person name="Varga T."/>
            <person name="Krizsan K."/>
            <person name="Foldi C."/>
            <person name="Dima B."/>
            <person name="Sanchez-Garcia M."/>
            <person name="Sanchez-Ramirez S."/>
            <person name="Szollosi G.J."/>
            <person name="Szarkandi J.G."/>
            <person name="Papp V."/>
            <person name="Albert L."/>
            <person name="Andreopoulos W."/>
            <person name="Angelini C."/>
            <person name="Antonin V."/>
            <person name="Barry K.W."/>
            <person name="Bougher N.L."/>
            <person name="Buchanan P."/>
            <person name="Buyck B."/>
            <person name="Bense V."/>
            <person name="Catcheside P."/>
            <person name="Chovatia M."/>
            <person name="Cooper J."/>
            <person name="Damon W."/>
            <person name="Desjardin D."/>
            <person name="Finy P."/>
            <person name="Geml J."/>
            <person name="Haridas S."/>
            <person name="Hughes K."/>
            <person name="Justo A."/>
            <person name="Karasinski D."/>
            <person name="Kautmanova I."/>
            <person name="Kiss B."/>
            <person name="Kocsube S."/>
            <person name="Kotiranta H."/>
            <person name="LaButti K.M."/>
            <person name="Lechner B.E."/>
            <person name="Liimatainen K."/>
            <person name="Lipzen A."/>
            <person name="Lukacs Z."/>
            <person name="Mihaltcheva S."/>
            <person name="Morgado L.N."/>
            <person name="Niskanen T."/>
            <person name="Noordeloos M.E."/>
            <person name="Ohm R.A."/>
            <person name="Ortiz-Santana B."/>
            <person name="Ovrebo C."/>
            <person name="Racz N."/>
            <person name="Riley R."/>
            <person name="Savchenko A."/>
            <person name="Shiryaev A."/>
            <person name="Soop K."/>
            <person name="Spirin V."/>
            <person name="Szebenyi C."/>
            <person name="Tomsovsky M."/>
            <person name="Tulloss R.E."/>
            <person name="Uehling J."/>
            <person name="Grigoriev I.V."/>
            <person name="Vagvolgyi C."/>
            <person name="Papp T."/>
            <person name="Martin F.M."/>
            <person name="Miettinen O."/>
            <person name="Hibbett D.S."/>
            <person name="Nagy L.G."/>
        </authorList>
    </citation>
    <scope>NUCLEOTIDE SEQUENCE [LARGE SCALE GENOMIC DNA]</scope>
    <source>
        <strain evidence="2 3">CBS 309.79</strain>
    </source>
</reference>